<dbReference type="AlphaFoldDB" id="A0A6J5W671"/>
<proteinExistence type="predicted"/>
<gene>
    <name evidence="1" type="ORF">ORAREDHAP_LOCUS2765</name>
</gene>
<sequence>MQKDPDDALEFLDEIAKKAHQWTVPSPVETIDRSRIATSFTNKGIYQLKEEDDWKLKVEILTKEIAALKMEKSNLPKPVYQADVNQEMKGAYQERCATVENFKQQYSPFSNTYNLATRNSFNHHFLATNAFNTRPTLSDTLQAFMQEQQSKI</sequence>
<organism evidence="1 2">
    <name type="scientific">Prunus armeniaca</name>
    <name type="common">Apricot</name>
    <name type="synonym">Armeniaca vulgaris</name>
    <dbReference type="NCBI Taxonomy" id="36596"/>
    <lineage>
        <taxon>Eukaryota</taxon>
        <taxon>Viridiplantae</taxon>
        <taxon>Streptophyta</taxon>
        <taxon>Embryophyta</taxon>
        <taxon>Tracheophyta</taxon>
        <taxon>Spermatophyta</taxon>
        <taxon>Magnoliopsida</taxon>
        <taxon>eudicotyledons</taxon>
        <taxon>Gunneridae</taxon>
        <taxon>Pentapetalae</taxon>
        <taxon>rosids</taxon>
        <taxon>fabids</taxon>
        <taxon>Rosales</taxon>
        <taxon>Rosaceae</taxon>
        <taxon>Amygdaloideae</taxon>
        <taxon>Amygdaleae</taxon>
        <taxon>Prunus</taxon>
    </lineage>
</organism>
<name>A0A6J5W671_PRUAR</name>
<protein>
    <submittedName>
        <fullName evidence="1">Uncharacterized protein</fullName>
    </submittedName>
</protein>
<reference evidence="2" key="1">
    <citation type="journal article" date="2020" name="Genome Biol.">
        <title>Gamete binning: chromosome-level and haplotype-resolved genome assembly enabled by high-throughput single-cell sequencing of gamete genomes.</title>
        <authorList>
            <person name="Campoy J.A."/>
            <person name="Sun H."/>
            <person name="Goel M."/>
            <person name="Jiao W.-B."/>
            <person name="Folz-Donahue K."/>
            <person name="Wang N."/>
            <person name="Rubio M."/>
            <person name="Liu C."/>
            <person name="Kukat C."/>
            <person name="Ruiz D."/>
            <person name="Huettel B."/>
            <person name="Schneeberger K."/>
        </authorList>
    </citation>
    <scope>NUCLEOTIDE SEQUENCE [LARGE SCALE GENOMIC DNA]</scope>
    <source>
        <strain evidence="2">cv. Rojo Pasion</strain>
    </source>
</reference>
<accession>A0A6J5W671</accession>
<keyword evidence="2" id="KW-1185">Reference proteome</keyword>
<evidence type="ECO:0000313" key="2">
    <source>
        <dbReference type="Proteomes" id="UP000507245"/>
    </source>
</evidence>
<dbReference type="EMBL" id="CAEKKB010000001">
    <property type="protein sequence ID" value="CAB4293698.1"/>
    <property type="molecule type" value="Genomic_DNA"/>
</dbReference>
<evidence type="ECO:0000313" key="1">
    <source>
        <dbReference type="EMBL" id="CAB4293698.1"/>
    </source>
</evidence>
<dbReference type="Proteomes" id="UP000507245">
    <property type="component" value="Unassembled WGS sequence"/>
</dbReference>
<dbReference type="OrthoDB" id="1191734at2759"/>